<dbReference type="Gene3D" id="3.90.226.30">
    <property type="match status" value="1"/>
</dbReference>
<dbReference type="Gene3D" id="3.40.50.11440">
    <property type="match status" value="1"/>
</dbReference>
<accession>A0ABS2RE70</accession>
<protein>
    <recommendedName>
        <fullName evidence="1">LarA-like N-terminal domain-containing protein</fullName>
    </recommendedName>
</protein>
<evidence type="ECO:0000313" key="3">
    <source>
        <dbReference type="Proteomes" id="UP000704762"/>
    </source>
</evidence>
<gene>
    <name evidence="2" type="ORF">JOE57_000215</name>
</gene>
<evidence type="ECO:0000313" key="2">
    <source>
        <dbReference type="EMBL" id="MBM7797294.1"/>
    </source>
</evidence>
<sequence length="499" mass="54011">MARPGFVHEVDTRTPPLLIPTGDTFRLERLPLGTQVVYPPEALPALPDVEAAIDEALGQPLGSDPLADRLRAGMKLTIAFDDVTVPAPRMRRPDIRGRIIEKVLGLAAAAGVDDVELLVGNGLQRRITQAEMLHLLGERVFRSFFADGRLNNHDATDVHGSINARAAESDLLVYVHVTVSPLGNGVAAVLKGLGPAELLLERGGLDAVRSGQTEPVPEWGTLPPIFSVEAVLDNNAFPTGLDFLAKREWEWSLRDRMTSSAVMRALELAPAKARRRLVNSAEASFGVIQVRAGDPGAVAEASASKVRQQQLVEVKGQADVMITGVGQHSPYSADSVLNPILAAWMALGHTFAAHTGLPVVREGGALIVYHPAVNEFSSLHHPSYVDFFADVLSAGTDATEVRDTFQAKYAEDAWYAHLYRSGNAYHGAHPFLLWYQLSRAVEHCGDIIWVGADIATVERLGFRSASTLHDALEIVAPTVGRTPKISYLHQPTHLIADVR</sequence>
<feature type="domain" description="LarA-like N-terminal" evidence="1">
    <location>
        <begin position="37"/>
        <end position="158"/>
    </location>
</feature>
<keyword evidence="3" id="KW-1185">Reference proteome</keyword>
<organism evidence="2 3">
    <name type="scientific">Microlunatus panaciterrae</name>
    <dbReference type="NCBI Taxonomy" id="400768"/>
    <lineage>
        <taxon>Bacteria</taxon>
        <taxon>Bacillati</taxon>
        <taxon>Actinomycetota</taxon>
        <taxon>Actinomycetes</taxon>
        <taxon>Propionibacteriales</taxon>
        <taxon>Propionibacteriaceae</taxon>
        <taxon>Microlunatus</taxon>
    </lineage>
</organism>
<dbReference type="Proteomes" id="UP000704762">
    <property type="component" value="Unassembled WGS sequence"/>
</dbReference>
<dbReference type="RefSeq" id="WP_204916008.1">
    <property type="nucleotide sequence ID" value="NZ_BAAAQP010000003.1"/>
</dbReference>
<comment type="caution">
    <text evidence="2">The sequence shown here is derived from an EMBL/GenBank/DDBJ whole genome shotgun (WGS) entry which is preliminary data.</text>
</comment>
<name>A0ABS2RE70_9ACTN</name>
<evidence type="ECO:0000259" key="1">
    <source>
        <dbReference type="Pfam" id="PF09861"/>
    </source>
</evidence>
<dbReference type="InterPro" id="IPR043166">
    <property type="entry name" value="LarA-like_C"/>
</dbReference>
<dbReference type="EMBL" id="JAFBCF010000001">
    <property type="protein sequence ID" value="MBM7797294.1"/>
    <property type="molecule type" value="Genomic_DNA"/>
</dbReference>
<dbReference type="InterPro" id="IPR018657">
    <property type="entry name" value="LarA-like_N"/>
</dbReference>
<dbReference type="Pfam" id="PF09861">
    <property type="entry name" value="Lar_N"/>
    <property type="match status" value="1"/>
</dbReference>
<reference evidence="2 3" key="1">
    <citation type="submission" date="2021-01" db="EMBL/GenBank/DDBJ databases">
        <title>Sequencing the genomes of 1000 actinobacteria strains.</title>
        <authorList>
            <person name="Klenk H.-P."/>
        </authorList>
    </citation>
    <scope>NUCLEOTIDE SEQUENCE [LARGE SCALE GENOMIC DNA]</scope>
    <source>
        <strain evidence="2 3">DSM 18662</strain>
    </source>
</reference>
<proteinExistence type="predicted"/>